<feature type="domain" description="Predicted membrane protein YciQ-like C-terminal" evidence="5">
    <location>
        <begin position="297"/>
        <end position="459"/>
    </location>
</feature>
<accession>A0A2S5GBZ3</accession>
<keyword evidence="2" id="KW-0812">Transmembrane</keyword>
<dbReference type="AlphaFoldDB" id="A0A2S5GBZ3"/>
<proteinExistence type="predicted"/>
<organism evidence="6 7">
    <name type="scientific">Jeotgalibacillus proteolyticus</name>
    <dbReference type="NCBI Taxonomy" id="2082395"/>
    <lineage>
        <taxon>Bacteria</taxon>
        <taxon>Bacillati</taxon>
        <taxon>Bacillota</taxon>
        <taxon>Bacilli</taxon>
        <taxon>Bacillales</taxon>
        <taxon>Caryophanaceae</taxon>
        <taxon>Jeotgalibacillus</taxon>
    </lineage>
</organism>
<dbReference type="RefSeq" id="WP_104058385.1">
    <property type="nucleotide sequence ID" value="NZ_PREZ01000004.1"/>
</dbReference>
<sequence length="570" mass="63909">MHKAKVLLIVLAGLFLFFPVQALAVEYEIDETVINAYLTEDGDVNVSERHVYTFEDEFNGIMRELRPKSNAAIENVEATEGDQPLKVEQDGDLYRIYRSGDDETIEVELTYTITGGLEVYEDMVQFYWPFFDRSNESTYEKLTISLFPPAETDDVIAFGYDEAFETEEIGEDGSVVFEFGTVPDGKNGDVRAAWNAEIFAMAPTEKGELREDLLSEQQKGIEEGILFTERRELISTIGIAVMAVLALLLTWVILRGVTNAKRLRENAAHEIGDDRRIPPERMTLAATISYLKTFLPREVIPASLLDLVRKGNVVQLDDQTYKVVQREGLKTHEEILIEWLFEEIGDSGELHLEQLEAYTKNEKNHETYQKYDAEWQTSIKQEIKENVLYQDKVNHRVKIGLTSLVLIPLFVLFPLFDLLPHLFFSILLAGGLITYAVAYSPRTEKGHLIFMEWNGFNNQYADVSESEWEDWTEDEKMRSYLYSFGTNDKKLKDKNDRFVSTFEMKNGYGSTAAVAAPLDVHMLALYSVTAGASFHTANETVSSSSSSGSSISTSGGGGGVGGGGGGSGAF</sequence>
<feature type="region of interest" description="Disordered" evidence="1">
    <location>
        <begin position="539"/>
        <end position="570"/>
    </location>
</feature>
<evidence type="ECO:0000259" key="4">
    <source>
        <dbReference type="Pfam" id="PF09972"/>
    </source>
</evidence>
<evidence type="ECO:0000256" key="3">
    <source>
        <dbReference type="SAM" id="SignalP"/>
    </source>
</evidence>
<reference evidence="6 7" key="1">
    <citation type="submission" date="2018-02" db="EMBL/GenBank/DDBJ databases">
        <title>Jeotgalibacillus proteolyticum sp. nov. a protease producing bacterium isolated from ocean sediments of Laizhou Bay.</title>
        <authorList>
            <person name="Li Y."/>
        </authorList>
    </citation>
    <scope>NUCLEOTIDE SEQUENCE [LARGE SCALE GENOMIC DNA]</scope>
    <source>
        <strain evidence="6 7">22-7</strain>
    </source>
</reference>
<feature type="compositionally biased region" description="Low complexity" evidence="1">
    <location>
        <begin position="542"/>
        <end position="553"/>
    </location>
</feature>
<feature type="transmembrane region" description="Helical" evidence="2">
    <location>
        <begin position="422"/>
        <end position="441"/>
    </location>
</feature>
<dbReference type="InterPro" id="IPR018702">
    <property type="entry name" value="DUF2207"/>
</dbReference>
<evidence type="ECO:0000256" key="1">
    <source>
        <dbReference type="SAM" id="MobiDB-lite"/>
    </source>
</evidence>
<evidence type="ECO:0000259" key="5">
    <source>
        <dbReference type="Pfam" id="PF20990"/>
    </source>
</evidence>
<name>A0A2S5GBZ3_9BACL</name>
<feature type="compositionally biased region" description="Gly residues" evidence="1">
    <location>
        <begin position="554"/>
        <end position="570"/>
    </location>
</feature>
<evidence type="ECO:0008006" key="8">
    <source>
        <dbReference type="Google" id="ProtNLM"/>
    </source>
</evidence>
<feature type="transmembrane region" description="Helical" evidence="2">
    <location>
        <begin position="399"/>
        <end position="416"/>
    </location>
</feature>
<comment type="caution">
    <text evidence="6">The sequence shown here is derived from an EMBL/GenBank/DDBJ whole genome shotgun (WGS) entry which is preliminary data.</text>
</comment>
<feature type="signal peptide" evidence="3">
    <location>
        <begin position="1"/>
        <end position="24"/>
    </location>
</feature>
<dbReference type="InterPro" id="IPR048389">
    <property type="entry name" value="YciQ-like_C"/>
</dbReference>
<keyword evidence="7" id="KW-1185">Reference proteome</keyword>
<evidence type="ECO:0000313" key="6">
    <source>
        <dbReference type="EMBL" id="PPA70435.1"/>
    </source>
</evidence>
<dbReference type="Pfam" id="PF20990">
    <property type="entry name" value="DUF2207_C"/>
    <property type="match status" value="1"/>
</dbReference>
<feature type="transmembrane region" description="Helical" evidence="2">
    <location>
        <begin position="233"/>
        <end position="254"/>
    </location>
</feature>
<dbReference type="Pfam" id="PF09972">
    <property type="entry name" value="DUF2207"/>
    <property type="match status" value="1"/>
</dbReference>
<evidence type="ECO:0000313" key="7">
    <source>
        <dbReference type="Proteomes" id="UP000239047"/>
    </source>
</evidence>
<evidence type="ECO:0000256" key="2">
    <source>
        <dbReference type="SAM" id="Phobius"/>
    </source>
</evidence>
<dbReference type="EMBL" id="PREZ01000004">
    <property type="protein sequence ID" value="PPA70435.1"/>
    <property type="molecule type" value="Genomic_DNA"/>
</dbReference>
<feature type="domain" description="DUF2207" evidence="4">
    <location>
        <begin position="29"/>
        <end position="194"/>
    </location>
</feature>
<dbReference type="OrthoDB" id="5507254at2"/>
<gene>
    <name evidence="6" type="ORF">C4B60_12745</name>
</gene>
<keyword evidence="2" id="KW-1133">Transmembrane helix</keyword>
<feature type="chain" id="PRO_5015559701" description="DUF2207 domain-containing protein" evidence="3">
    <location>
        <begin position="25"/>
        <end position="570"/>
    </location>
</feature>
<dbReference type="Proteomes" id="UP000239047">
    <property type="component" value="Unassembled WGS sequence"/>
</dbReference>
<keyword evidence="3" id="KW-0732">Signal</keyword>
<protein>
    <recommendedName>
        <fullName evidence="8">DUF2207 domain-containing protein</fullName>
    </recommendedName>
</protein>
<keyword evidence="2" id="KW-0472">Membrane</keyword>